<reference evidence="2" key="1">
    <citation type="journal article" date="2021" name="Proc. Natl. Acad. Sci. U.S.A.">
        <title>A Catalog of Tens of Thousands of Viruses from Human Metagenomes Reveals Hidden Associations with Chronic Diseases.</title>
        <authorList>
            <person name="Tisza M.J."/>
            <person name="Buck C.B."/>
        </authorList>
    </citation>
    <scope>NUCLEOTIDE SEQUENCE</scope>
    <source>
        <strain evidence="2">Ct3yx7</strain>
    </source>
</reference>
<accession>A0A8S5P5U7</accession>
<feature type="region of interest" description="Disordered" evidence="1">
    <location>
        <begin position="87"/>
        <end position="112"/>
    </location>
</feature>
<evidence type="ECO:0000256" key="1">
    <source>
        <dbReference type="SAM" id="MobiDB-lite"/>
    </source>
</evidence>
<sequence>MNIERIACAVFAVACLALGVLAFIVTEQRDLARQDAVTWEESAKRNRAALEDMTAAHAKLQESLEEREGKLAALEQDRERQRVKLREAMRNDRQTGDWGGTVLPPAVDGLLR</sequence>
<evidence type="ECO:0000313" key="2">
    <source>
        <dbReference type="EMBL" id="DAE01809.1"/>
    </source>
</evidence>
<dbReference type="EMBL" id="BK015332">
    <property type="protein sequence ID" value="DAE01809.1"/>
    <property type="molecule type" value="Genomic_DNA"/>
</dbReference>
<protein>
    <submittedName>
        <fullName evidence="2">Uncharacterized protein</fullName>
    </submittedName>
</protein>
<name>A0A8S5P5U7_9CAUD</name>
<proteinExistence type="predicted"/>
<organism evidence="2">
    <name type="scientific">Siphoviridae sp. ct3yx7</name>
    <dbReference type="NCBI Taxonomy" id="2825326"/>
    <lineage>
        <taxon>Viruses</taxon>
        <taxon>Duplodnaviria</taxon>
        <taxon>Heunggongvirae</taxon>
        <taxon>Uroviricota</taxon>
        <taxon>Caudoviricetes</taxon>
    </lineage>
</organism>